<dbReference type="EMBL" id="CM044707">
    <property type="protein sequence ID" value="KAI5654231.1"/>
    <property type="molecule type" value="Genomic_DNA"/>
</dbReference>
<name>A0ACC0A0Y9_CATRO</name>
<proteinExistence type="predicted"/>
<comment type="caution">
    <text evidence="1">The sequence shown here is derived from an EMBL/GenBank/DDBJ whole genome shotgun (WGS) entry which is preliminary data.</text>
</comment>
<evidence type="ECO:0000313" key="2">
    <source>
        <dbReference type="Proteomes" id="UP001060085"/>
    </source>
</evidence>
<accession>A0ACC0A0Y9</accession>
<protein>
    <submittedName>
        <fullName evidence="1">Uncharacterized protein</fullName>
    </submittedName>
</protein>
<reference evidence="2" key="1">
    <citation type="journal article" date="2023" name="Nat. Plants">
        <title>Single-cell RNA sequencing provides a high-resolution roadmap for understanding the multicellular compartmentation of specialized metabolism.</title>
        <authorList>
            <person name="Sun S."/>
            <person name="Shen X."/>
            <person name="Li Y."/>
            <person name="Li Y."/>
            <person name="Wang S."/>
            <person name="Li R."/>
            <person name="Zhang H."/>
            <person name="Shen G."/>
            <person name="Guo B."/>
            <person name="Wei J."/>
            <person name="Xu J."/>
            <person name="St-Pierre B."/>
            <person name="Chen S."/>
            <person name="Sun C."/>
        </authorList>
    </citation>
    <scope>NUCLEOTIDE SEQUENCE [LARGE SCALE GENOMIC DNA]</scope>
</reference>
<keyword evidence="2" id="KW-1185">Reference proteome</keyword>
<evidence type="ECO:0000313" key="1">
    <source>
        <dbReference type="EMBL" id="KAI5654231.1"/>
    </source>
</evidence>
<sequence>MPELGSDGLVLGLRTLSVEPHCCITCSFKFWGIEAALIFRPGVFGSNLPRRFFFFLILCFERTSMPRGTQMPYSAAVDLVAGLRASQVVSEHLGSILGLKRWILDRL</sequence>
<organism evidence="1 2">
    <name type="scientific">Catharanthus roseus</name>
    <name type="common">Madagascar periwinkle</name>
    <name type="synonym">Vinca rosea</name>
    <dbReference type="NCBI Taxonomy" id="4058"/>
    <lineage>
        <taxon>Eukaryota</taxon>
        <taxon>Viridiplantae</taxon>
        <taxon>Streptophyta</taxon>
        <taxon>Embryophyta</taxon>
        <taxon>Tracheophyta</taxon>
        <taxon>Spermatophyta</taxon>
        <taxon>Magnoliopsida</taxon>
        <taxon>eudicotyledons</taxon>
        <taxon>Gunneridae</taxon>
        <taxon>Pentapetalae</taxon>
        <taxon>asterids</taxon>
        <taxon>lamiids</taxon>
        <taxon>Gentianales</taxon>
        <taxon>Apocynaceae</taxon>
        <taxon>Rauvolfioideae</taxon>
        <taxon>Vinceae</taxon>
        <taxon>Catharanthinae</taxon>
        <taxon>Catharanthus</taxon>
    </lineage>
</organism>
<dbReference type="Proteomes" id="UP001060085">
    <property type="component" value="Linkage Group LG07"/>
</dbReference>
<gene>
    <name evidence="1" type="ORF">M9H77_31418</name>
</gene>